<dbReference type="InterPro" id="IPR033740">
    <property type="entry name" value="Pept_M24B"/>
</dbReference>
<feature type="domain" description="Creatinase N-terminal" evidence="6">
    <location>
        <begin position="109"/>
        <end position="224"/>
    </location>
</feature>
<dbReference type="PANTHER" id="PTHR43763">
    <property type="entry name" value="XAA-PRO AMINOPEPTIDASE 1"/>
    <property type="match status" value="1"/>
</dbReference>
<proteinExistence type="inferred from homology"/>
<feature type="domain" description="Peptidase M24 C-terminal" evidence="7">
    <location>
        <begin position="634"/>
        <end position="692"/>
    </location>
</feature>
<evidence type="ECO:0000256" key="1">
    <source>
        <dbReference type="ARBA" id="ARBA00008766"/>
    </source>
</evidence>
<feature type="region of interest" description="Disordered" evidence="4">
    <location>
        <begin position="1"/>
        <end position="22"/>
    </location>
</feature>
<dbReference type="InterPro" id="IPR000587">
    <property type="entry name" value="Creatinase_N"/>
</dbReference>
<keyword evidence="3" id="KW-0378">Hydrolase</keyword>
<dbReference type="Pfam" id="PF16189">
    <property type="entry name" value="Creatinase_N_2"/>
    <property type="match status" value="1"/>
</dbReference>
<dbReference type="PANTHER" id="PTHR43763:SF6">
    <property type="entry name" value="XAA-PRO AMINOPEPTIDASE 1"/>
    <property type="match status" value="1"/>
</dbReference>
<feature type="region of interest" description="Disordered" evidence="4">
    <location>
        <begin position="250"/>
        <end position="269"/>
    </location>
</feature>
<dbReference type="InterPro" id="IPR036005">
    <property type="entry name" value="Creatinase/aminopeptidase-like"/>
</dbReference>
<dbReference type="SUPFAM" id="SSF55920">
    <property type="entry name" value="Creatinase/aminopeptidase"/>
    <property type="match status" value="1"/>
</dbReference>
<keyword evidence="9" id="KW-1185">Reference proteome</keyword>
<evidence type="ECO:0000256" key="3">
    <source>
        <dbReference type="ARBA" id="ARBA00022801"/>
    </source>
</evidence>
<dbReference type="AlphaFoldDB" id="A0A1G7AY73"/>
<keyword evidence="8" id="KW-0031">Aminopeptidase</keyword>
<evidence type="ECO:0000259" key="6">
    <source>
        <dbReference type="Pfam" id="PF01321"/>
    </source>
</evidence>
<organism evidence="8 9">
    <name type="scientific">Rhodospira trueperi</name>
    <dbReference type="NCBI Taxonomy" id="69960"/>
    <lineage>
        <taxon>Bacteria</taxon>
        <taxon>Pseudomonadati</taxon>
        <taxon>Pseudomonadota</taxon>
        <taxon>Alphaproteobacteria</taxon>
        <taxon>Rhodospirillales</taxon>
        <taxon>Rhodospirillaceae</taxon>
        <taxon>Rhodospira</taxon>
    </lineage>
</organism>
<reference evidence="8 9" key="1">
    <citation type="submission" date="2016-10" db="EMBL/GenBank/DDBJ databases">
        <authorList>
            <person name="de Groot N.N."/>
        </authorList>
    </citation>
    <scope>NUCLEOTIDE SEQUENCE [LARGE SCALE GENOMIC DNA]</scope>
    <source>
        <strain evidence="8 9">ATCC 700224</strain>
    </source>
</reference>
<dbReference type="GO" id="GO:0005737">
    <property type="term" value="C:cytoplasm"/>
    <property type="evidence" value="ECO:0007669"/>
    <property type="project" value="UniProtKB-ARBA"/>
</dbReference>
<dbReference type="SUPFAM" id="SSF53092">
    <property type="entry name" value="Creatinase/prolidase N-terminal domain"/>
    <property type="match status" value="1"/>
</dbReference>
<keyword evidence="2" id="KW-0479">Metal-binding</keyword>
<sequence length="692" mass="74762">MTPQSQSKSRARSPSSPPDTRRVDDAIATLSELMARAWHGPPNRQDLRALIAGISTTPPPVDHAWMDLVAVPPRSPDMVEALDAARAALTPPPLTLDGARDGSRLGALRAMLDGLNVCGVMVPRADAHQGEFVAANAERLAWLSGFTGSAGVAVVLKDRAALFVDGRYTLQASEQINTSLWEIVPTTRVSVGDWLERTLKYGDRLGYDPWLHTVGEIDRRTAVCRRIGARLVALSASPIDTLWTDRPPAPLGPVVPHPESYTGRASEAKREDIRSTLRARGCAATVITDPAALAWLFNIRGSDVPFTPLALGFAILCENGRATLFMDNRKMTPAARAHLGPHVAVQAPGALGAALDALGKDERPVLLSRDGCAQWIRARLSNAGAKIELGDDPVALPRARKTAVEIDGARAAHRRDGAALCRFLCWLDQEGPRGTQTELSAAERLRAFRAEGDLYRGPSFETISAAGPNGAIVHYHARPETDRRLEPDTLYLVDSGAQYRDGTTDVTRTVVIGQPTAEQIRRFTRVLQGHIALATAVFPPDTTGTHLDILTRRALWRDGLDFDHGAGHGVGSHLGVHEGPQRIARRPSSVGLEPGMVLSNEPGYYKAGAYGIRIENLVLVSTAAAPEGAEIALLGFETLTLAPIDRRLMDTGVLSSEERAWVDAYHARVRDEISPLVDHETQVWLTGATRPL</sequence>
<gene>
    <name evidence="8" type="ORF">SAMN05421720_104140</name>
</gene>
<evidence type="ECO:0000259" key="7">
    <source>
        <dbReference type="Pfam" id="PF16188"/>
    </source>
</evidence>
<dbReference type="Proteomes" id="UP000199412">
    <property type="component" value="Unassembled WGS sequence"/>
</dbReference>
<dbReference type="Gene3D" id="3.40.350.10">
    <property type="entry name" value="Creatinase/prolidase N-terminal domain"/>
    <property type="match status" value="2"/>
</dbReference>
<keyword evidence="8" id="KW-0645">Protease</keyword>
<dbReference type="CDD" id="cd01085">
    <property type="entry name" value="APP"/>
    <property type="match status" value="1"/>
</dbReference>
<evidence type="ECO:0000259" key="5">
    <source>
        <dbReference type="Pfam" id="PF00557"/>
    </source>
</evidence>
<dbReference type="Gene3D" id="3.90.230.10">
    <property type="entry name" value="Creatinase/methionine aminopeptidase superfamily"/>
    <property type="match status" value="1"/>
</dbReference>
<name>A0A1G7AY73_9PROT</name>
<dbReference type="GO" id="GO:0046872">
    <property type="term" value="F:metal ion binding"/>
    <property type="evidence" value="ECO:0007669"/>
    <property type="project" value="UniProtKB-KW"/>
</dbReference>
<evidence type="ECO:0000256" key="4">
    <source>
        <dbReference type="SAM" id="MobiDB-lite"/>
    </source>
</evidence>
<dbReference type="FunFam" id="3.90.230.10:FF:000009">
    <property type="entry name" value="xaa-Pro aminopeptidase 2"/>
    <property type="match status" value="1"/>
</dbReference>
<dbReference type="STRING" id="69960.SAMN05421720_104140"/>
<evidence type="ECO:0000256" key="2">
    <source>
        <dbReference type="ARBA" id="ARBA00022723"/>
    </source>
</evidence>
<dbReference type="InterPro" id="IPR000994">
    <property type="entry name" value="Pept_M24"/>
</dbReference>
<dbReference type="InterPro" id="IPR050422">
    <property type="entry name" value="X-Pro_aminopeptidase_P"/>
</dbReference>
<comment type="similarity">
    <text evidence="1">Belongs to the peptidase M24B family.</text>
</comment>
<dbReference type="InterPro" id="IPR029149">
    <property type="entry name" value="Creatin/AminoP/Spt16_N"/>
</dbReference>
<dbReference type="Pfam" id="PF00557">
    <property type="entry name" value="Peptidase_M24"/>
    <property type="match status" value="1"/>
</dbReference>
<dbReference type="Pfam" id="PF01321">
    <property type="entry name" value="Creatinase_N"/>
    <property type="match status" value="1"/>
</dbReference>
<dbReference type="RefSeq" id="WP_245699128.1">
    <property type="nucleotide sequence ID" value="NZ_FNAP01000004.1"/>
</dbReference>
<evidence type="ECO:0000313" key="9">
    <source>
        <dbReference type="Proteomes" id="UP000199412"/>
    </source>
</evidence>
<protein>
    <submittedName>
        <fullName evidence="8">Xaa-Pro aminopeptidase</fullName>
    </submittedName>
</protein>
<dbReference type="InterPro" id="IPR032416">
    <property type="entry name" value="Peptidase_M24_C"/>
</dbReference>
<accession>A0A1G7AY73</accession>
<dbReference type="Pfam" id="PF16188">
    <property type="entry name" value="Peptidase_M24_C"/>
    <property type="match status" value="1"/>
</dbReference>
<feature type="compositionally biased region" description="Low complexity" evidence="4">
    <location>
        <begin position="1"/>
        <end position="14"/>
    </location>
</feature>
<dbReference type="GO" id="GO:0070006">
    <property type="term" value="F:metalloaminopeptidase activity"/>
    <property type="evidence" value="ECO:0007669"/>
    <property type="project" value="InterPro"/>
</dbReference>
<evidence type="ECO:0000313" key="8">
    <source>
        <dbReference type="EMBL" id="SDE19721.1"/>
    </source>
</evidence>
<feature type="domain" description="Peptidase M24" evidence="5">
    <location>
        <begin position="409"/>
        <end position="621"/>
    </location>
</feature>
<dbReference type="EMBL" id="FNAP01000004">
    <property type="protein sequence ID" value="SDE19721.1"/>
    <property type="molecule type" value="Genomic_DNA"/>
</dbReference>